<feature type="transmembrane region" description="Helical" evidence="1">
    <location>
        <begin position="163"/>
        <end position="184"/>
    </location>
</feature>
<dbReference type="AlphaFoldDB" id="A0A1F7S0K1"/>
<evidence type="ECO:0000313" key="2">
    <source>
        <dbReference type="EMBL" id="OGL47230.1"/>
    </source>
</evidence>
<evidence type="ECO:0000313" key="3">
    <source>
        <dbReference type="Proteomes" id="UP000179266"/>
    </source>
</evidence>
<dbReference type="Proteomes" id="UP000179266">
    <property type="component" value="Unassembled WGS sequence"/>
</dbReference>
<sequence>MAVTVIWRASSTEVFAGGHGTFIRYDGVTWMALGSGHPYVNYYYDRIWGTSSTDVYYVGGESSLHVGIVLHYDGASWSESLRTDYPFLGMWGTSSTDIYTVGDNGQMFHYDGSTWNYMDSKTRWTLNAICGIPSGEMNAVGGDCTGINDCFSRYLAIPDTTVAGLYIILSIVSLCILVFLKIGYKS</sequence>
<organism evidence="2 3">
    <name type="scientific">Candidatus Schekmanbacteria bacterium RBG_13_48_7</name>
    <dbReference type="NCBI Taxonomy" id="1817878"/>
    <lineage>
        <taxon>Bacteria</taxon>
        <taxon>Candidatus Schekmaniibacteriota</taxon>
    </lineage>
</organism>
<name>A0A1F7S0K1_9BACT</name>
<keyword evidence="1" id="KW-0812">Transmembrane</keyword>
<dbReference type="EMBL" id="MGDD01000091">
    <property type="protein sequence ID" value="OGL47230.1"/>
    <property type="molecule type" value="Genomic_DNA"/>
</dbReference>
<comment type="caution">
    <text evidence="2">The sequence shown here is derived from an EMBL/GenBank/DDBJ whole genome shotgun (WGS) entry which is preliminary data.</text>
</comment>
<gene>
    <name evidence="2" type="ORF">A2161_17525</name>
</gene>
<keyword evidence="1" id="KW-1133">Transmembrane helix</keyword>
<proteinExistence type="predicted"/>
<reference evidence="2 3" key="1">
    <citation type="journal article" date="2016" name="Nat. Commun.">
        <title>Thousands of microbial genomes shed light on interconnected biogeochemical processes in an aquifer system.</title>
        <authorList>
            <person name="Anantharaman K."/>
            <person name="Brown C.T."/>
            <person name="Hug L.A."/>
            <person name="Sharon I."/>
            <person name="Castelle C.J."/>
            <person name="Probst A.J."/>
            <person name="Thomas B.C."/>
            <person name="Singh A."/>
            <person name="Wilkins M.J."/>
            <person name="Karaoz U."/>
            <person name="Brodie E.L."/>
            <person name="Williams K.H."/>
            <person name="Hubbard S.S."/>
            <person name="Banfield J.F."/>
        </authorList>
    </citation>
    <scope>NUCLEOTIDE SEQUENCE [LARGE SCALE GENOMIC DNA]</scope>
</reference>
<accession>A0A1F7S0K1</accession>
<keyword evidence="1" id="KW-0472">Membrane</keyword>
<evidence type="ECO:0000256" key="1">
    <source>
        <dbReference type="SAM" id="Phobius"/>
    </source>
</evidence>
<protein>
    <submittedName>
        <fullName evidence="2">Uncharacterized protein</fullName>
    </submittedName>
</protein>